<dbReference type="Proteomes" id="UP001211065">
    <property type="component" value="Unassembled WGS sequence"/>
</dbReference>
<evidence type="ECO:0000313" key="1">
    <source>
        <dbReference type="EMBL" id="KAJ3226515.1"/>
    </source>
</evidence>
<dbReference type="SMART" id="SM00320">
    <property type="entry name" value="WD40"/>
    <property type="match status" value="2"/>
</dbReference>
<reference evidence="1" key="1">
    <citation type="submission" date="2020-05" db="EMBL/GenBank/DDBJ databases">
        <title>Phylogenomic resolution of chytrid fungi.</title>
        <authorList>
            <person name="Stajich J.E."/>
            <person name="Amses K."/>
            <person name="Simmons R."/>
            <person name="Seto K."/>
            <person name="Myers J."/>
            <person name="Bonds A."/>
            <person name="Quandt C.A."/>
            <person name="Barry K."/>
            <person name="Liu P."/>
            <person name="Grigoriev I."/>
            <person name="Longcore J.E."/>
            <person name="James T.Y."/>
        </authorList>
    </citation>
    <scope>NUCLEOTIDE SEQUENCE</scope>
    <source>
        <strain evidence="1">JEL0476</strain>
    </source>
</reference>
<organism evidence="1 2">
    <name type="scientific">Clydaea vesicula</name>
    <dbReference type="NCBI Taxonomy" id="447962"/>
    <lineage>
        <taxon>Eukaryota</taxon>
        <taxon>Fungi</taxon>
        <taxon>Fungi incertae sedis</taxon>
        <taxon>Chytridiomycota</taxon>
        <taxon>Chytridiomycota incertae sedis</taxon>
        <taxon>Chytridiomycetes</taxon>
        <taxon>Lobulomycetales</taxon>
        <taxon>Lobulomycetaceae</taxon>
        <taxon>Clydaea</taxon>
    </lineage>
</organism>
<protein>
    <submittedName>
        <fullName evidence="1">Uncharacterized protein</fullName>
    </submittedName>
</protein>
<comment type="caution">
    <text evidence="1">The sequence shown here is derived from an EMBL/GenBank/DDBJ whole genome shotgun (WGS) entry which is preliminary data.</text>
</comment>
<gene>
    <name evidence="1" type="ORF">HK099_004691</name>
</gene>
<sequence>MKYLINSNRNGSLNFFEFKTITNNFEKPVITINCHDGPVTNFLTGISGEDIDRGPLLPNENLILTAGKFDGIVRLFDLRLKSKGVGRMVPKDIIKDSSNISKFKGVTNVATVGVNDSTTTSNFGMTVGEEGKVFLMDLRNQSGVLKSYTIQSSGERCFPMQTNPVDRCCYSLKSVNNGLVSGWGNGKIYVNHIIKKEDMEIKIKDQQLTRDLLKEENYSEFKEFSGMKNAIRNISLSPNNNQVICSGDDGVIVKFNLEFSQ</sequence>
<name>A0AAD5Y2Y4_9FUNG</name>
<keyword evidence="2" id="KW-1185">Reference proteome</keyword>
<dbReference type="InterPro" id="IPR015943">
    <property type="entry name" value="WD40/YVTN_repeat-like_dom_sf"/>
</dbReference>
<dbReference type="EMBL" id="JADGJW010000034">
    <property type="protein sequence ID" value="KAJ3226515.1"/>
    <property type="molecule type" value="Genomic_DNA"/>
</dbReference>
<evidence type="ECO:0000313" key="2">
    <source>
        <dbReference type="Proteomes" id="UP001211065"/>
    </source>
</evidence>
<proteinExistence type="predicted"/>
<dbReference type="InterPro" id="IPR001680">
    <property type="entry name" value="WD40_rpt"/>
</dbReference>
<dbReference type="AlphaFoldDB" id="A0AAD5Y2Y4"/>
<dbReference type="Gene3D" id="2.130.10.10">
    <property type="entry name" value="YVTN repeat-like/Quinoprotein amine dehydrogenase"/>
    <property type="match status" value="1"/>
</dbReference>
<dbReference type="SUPFAM" id="SSF50978">
    <property type="entry name" value="WD40 repeat-like"/>
    <property type="match status" value="1"/>
</dbReference>
<dbReference type="Pfam" id="PF00400">
    <property type="entry name" value="WD40"/>
    <property type="match status" value="1"/>
</dbReference>
<dbReference type="InterPro" id="IPR036322">
    <property type="entry name" value="WD40_repeat_dom_sf"/>
</dbReference>
<accession>A0AAD5Y2Y4</accession>